<dbReference type="InterPro" id="IPR029063">
    <property type="entry name" value="SAM-dependent_MTases_sf"/>
</dbReference>
<accession>A0ABQ3WDG3</accession>
<gene>
    <name evidence="1" type="ORF">Aca07nite_23340</name>
</gene>
<dbReference type="EMBL" id="BOMF01000044">
    <property type="protein sequence ID" value="GID45059.1"/>
    <property type="molecule type" value="Genomic_DNA"/>
</dbReference>
<evidence type="ECO:0000313" key="1">
    <source>
        <dbReference type="EMBL" id="GID45059.1"/>
    </source>
</evidence>
<evidence type="ECO:0008006" key="2">
    <source>
        <dbReference type="Google" id="ProtNLM"/>
    </source>
</evidence>
<sequence length="248" mass="27713">MDHSGARVRQIRRRLREEGPEWTRGPELDFVAVTLPERDCDLLRDLLIAERAETVVEIGLAYGSSALAIGEALLAAGRPNPRHLVIDPFQWEAYRDTGWRLLVEAGLDPVADLIREPSSLALPRMLTEGTVADAAFVDGSHRFHEVFLDLYYLRKIVKPGGLIVLDDDWAPSIRTAVRYYERNLGWTVIPEAFARGTRIAAGVRTAERMRGSGGPDVAGPPRCRAVRLPAEPFEPDFDAFQPFGEEDR</sequence>
<dbReference type="SUPFAM" id="SSF53335">
    <property type="entry name" value="S-adenosyl-L-methionine-dependent methyltransferases"/>
    <property type="match status" value="1"/>
</dbReference>
<protein>
    <recommendedName>
        <fullName evidence="2">Methyltransferase domain-containing protein</fullName>
    </recommendedName>
</protein>
<proteinExistence type="predicted"/>
<name>A0ABQ3WDG3_9ACTN</name>
<dbReference type="RefSeq" id="WP_204295597.1">
    <property type="nucleotide sequence ID" value="NZ_BAAAGQ010000003.1"/>
</dbReference>
<dbReference type="Gene3D" id="3.40.50.150">
    <property type="entry name" value="Vaccinia Virus protein VP39"/>
    <property type="match status" value="1"/>
</dbReference>
<reference evidence="1" key="1">
    <citation type="submission" date="2021-01" db="EMBL/GenBank/DDBJ databases">
        <title>Whole genome shotgun sequence of Actinoplanes capillaceus NBRC 16408.</title>
        <authorList>
            <person name="Komaki H."/>
            <person name="Tamura T."/>
        </authorList>
    </citation>
    <scope>NUCLEOTIDE SEQUENCE [LARGE SCALE GENOMIC DNA]</scope>
    <source>
        <strain evidence="1">NBRC 16408</strain>
    </source>
</reference>
<comment type="caution">
    <text evidence="1">The sequence shown here is derived from an EMBL/GenBank/DDBJ whole genome shotgun (WGS) entry which is preliminary data.</text>
</comment>
<dbReference type="Pfam" id="PF13578">
    <property type="entry name" value="Methyltransf_24"/>
    <property type="match status" value="1"/>
</dbReference>
<organism evidence="1">
    <name type="scientific">Actinoplanes campanulatus</name>
    <dbReference type="NCBI Taxonomy" id="113559"/>
    <lineage>
        <taxon>Bacteria</taxon>
        <taxon>Bacillati</taxon>
        <taxon>Actinomycetota</taxon>
        <taxon>Actinomycetes</taxon>
        <taxon>Micromonosporales</taxon>
        <taxon>Micromonosporaceae</taxon>
        <taxon>Actinoplanes</taxon>
    </lineage>
</organism>